<accession>A0A1G9TZ67</accession>
<protein>
    <submittedName>
        <fullName evidence="1">Putative ABC transport system permease protein</fullName>
    </submittedName>
</protein>
<organism evidence="1 2">
    <name type="scientific">Catalinimonas alkaloidigena</name>
    <dbReference type="NCBI Taxonomy" id="1075417"/>
    <lineage>
        <taxon>Bacteria</taxon>
        <taxon>Pseudomonadati</taxon>
        <taxon>Bacteroidota</taxon>
        <taxon>Cytophagia</taxon>
        <taxon>Cytophagales</taxon>
        <taxon>Catalimonadaceae</taxon>
        <taxon>Catalinimonas</taxon>
    </lineage>
</organism>
<sequence>MLKNYFKTAYRTLSKQKFFTVLNVMGPALGMSLS</sequence>
<dbReference type="EMBL" id="FNFO01000015">
    <property type="protein sequence ID" value="SDM52881.1"/>
    <property type="molecule type" value="Genomic_DNA"/>
</dbReference>
<name>A0A1G9TZ67_9BACT</name>
<dbReference type="Proteomes" id="UP000198510">
    <property type="component" value="Unassembled WGS sequence"/>
</dbReference>
<gene>
    <name evidence="1" type="ORF">SAMN05421823_11536</name>
</gene>
<dbReference type="AlphaFoldDB" id="A0A1G9TZ67"/>
<evidence type="ECO:0000313" key="2">
    <source>
        <dbReference type="Proteomes" id="UP000198510"/>
    </source>
</evidence>
<proteinExistence type="predicted"/>
<keyword evidence="2" id="KW-1185">Reference proteome</keyword>
<reference evidence="1 2" key="1">
    <citation type="submission" date="2016-10" db="EMBL/GenBank/DDBJ databases">
        <authorList>
            <person name="de Groot N.N."/>
        </authorList>
    </citation>
    <scope>NUCLEOTIDE SEQUENCE [LARGE SCALE GENOMIC DNA]</scope>
    <source>
        <strain evidence="1 2">DSM 25186</strain>
    </source>
</reference>
<evidence type="ECO:0000313" key="1">
    <source>
        <dbReference type="EMBL" id="SDM52881.1"/>
    </source>
</evidence>